<keyword evidence="3" id="KW-1185">Reference proteome</keyword>
<gene>
    <name evidence="2" type="ordered locus">Alvin_1584</name>
</gene>
<dbReference type="HOGENOM" id="CLU_729131_0_0_6"/>
<dbReference type="eggNOG" id="COG3170">
    <property type="taxonomic scope" value="Bacteria"/>
</dbReference>
<accession>D3RTK8</accession>
<dbReference type="Proteomes" id="UP000001441">
    <property type="component" value="Chromosome"/>
</dbReference>
<protein>
    <recommendedName>
        <fullName evidence="1">DUF5610 domain-containing protein</fullName>
    </recommendedName>
</protein>
<dbReference type="Pfam" id="PF18433">
    <property type="entry name" value="DUF5610"/>
    <property type="match status" value="1"/>
</dbReference>
<evidence type="ECO:0000259" key="1">
    <source>
        <dbReference type="Pfam" id="PF18433"/>
    </source>
</evidence>
<reference evidence="2 3" key="1">
    <citation type="journal article" date="2011" name="Stand. Genomic Sci.">
        <title>Complete genome sequence of Allochromatium vinosum DSM 180(T).</title>
        <authorList>
            <person name="Weissgerber T."/>
            <person name="Zigann R."/>
            <person name="Bruce D."/>
            <person name="Chang Y.J."/>
            <person name="Detter J.C."/>
            <person name="Han C."/>
            <person name="Hauser L."/>
            <person name="Jeffries C.D."/>
            <person name="Land M."/>
            <person name="Munk A.C."/>
            <person name="Tapia R."/>
            <person name="Dahl C."/>
        </authorList>
    </citation>
    <scope>NUCLEOTIDE SEQUENCE [LARGE SCALE GENOMIC DNA]</scope>
    <source>
        <strain evidence="3">ATCC 17899 / DSM 180 / NBRC 103801 / NCIMB 10441 / D</strain>
    </source>
</reference>
<dbReference type="KEGG" id="alv:Alvin_1584"/>
<dbReference type="OrthoDB" id="7366224at2"/>
<evidence type="ECO:0000313" key="3">
    <source>
        <dbReference type="Proteomes" id="UP000001441"/>
    </source>
</evidence>
<dbReference type="AlphaFoldDB" id="D3RTK8"/>
<sequence length="397" mass="43091">MSIQAQFSSLVSNSLTLRSHTQVGAPAGSPSLREPAGALSSLQEKALGAIAREIPGMDVSGLKTLDPNEYTPEKVAGRITDFVAMGLENARARGKSEEEIQALYESAVKGAEQGFKEAKDILSNLKVLEGNVAEQVGATEKLTLEGLAKLSPTQAKTGTETEATRAPNTTSGVAVAERYQNAEDFSLKLKTRDGDEVEISFSRNFEAQGSFGFSQDGEGNSAAVLDISQSEQTGYGFSVKGDLSEDELKAIQTLVQDVGKLAKDFFGGDVQKAFEQAPDVRFDASQLASMNLTMSRSESYSAARVYEGTQRLEQPESVQNAGRRLGHMMRELRDSFERPELGFLNQPDQAASEIMRGLVQQDSRFLEANTEQQKRYEQNLEQILNAITPAKPDDSLT</sequence>
<proteinExistence type="predicted"/>
<name>D3RTK8_ALLVD</name>
<dbReference type="STRING" id="572477.Alvin_1584"/>
<dbReference type="InterPro" id="IPR041651">
    <property type="entry name" value="DUF5610"/>
</dbReference>
<feature type="domain" description="DUF5610" evidence="1">
    <location>
        <begin position="38"/>
        <end position="150"/>
    </location>
</feature>
<dbReference type="RefSeq" id="WP_012970791.1">
    <property type="nucleotide sequence ID" value="NC_013851.1"/>
</dbReference>
<dbReference type="Gene3D" id="1.10.132.90">
    <property type="match status" value="1"/>
</dbReference>
<evidence type="ECO:0000313" key="2">
    <source>
        <dbReference type="EMBL" id="ADC62517.1"/>
    </source>
</evidence>
<dbReference type="EMBL" id="CP001896">
    <property type="protein sequence ID" value="ADC62517.1"/>
    <property type="molecule type" value="Genomic_DNA"/>
</dbReference>
<organism evidence="2 3">
    <name type="scientific">Allochromatium vinosum (strain ATCC 17899 / DSM 180 / NBRC 103801 / NCIMB 10441 / D)</name>
    <name type="common">Chromatium vinosum</name>
    <dbReference type="NCBI Taxonomy" id="572477"/>
    <lineage>
        <taxon>Bacteria</taxon>
        <taxon>Pseudomonadati</taxon>
        <taxon>Pseudomonadota</taxon>
        <taxon>Gammaproteobacteria</taxon>
        <taxon>Chromatiales</taxon>
        <taxon>Chromatiaceae</taxon>
        <taxon>Allochromatium</taxon>
    </lineage>
</organism>